<dbReference type="AlphaFoldDB" id="A0A0E0MZR7"/>
<reference evidence="2" key="1">
    <citation type="submission" date="2013-06" db="EMBL/GenBank/DDBJ databases">
        <authorList>
            <person name="Zhao Q."/>
        </authorList>
    </citation>
    <scope>NUCLEOTIDE SEQUENCE</scope>
    <source>
        <strain evidence="2">cv. W1943</strain>
    </source>
</reference>
<name>A0A0E0MZR7_ORYRU</name>
<evidence type="ECO:0000313" key="2">
    <source>
        <dbReference type="Proteomes" id="UP000008022"/>
    </source>
</evidence>
<keyword evidence="2" id="KW-1185">Reference proteome</keyword>
<dbReference type="OMA" id="VRMANME"/>
<dbReference type="Gramene" id="ORUFI01G26830.1">
    <property type="protein sequence ID" value="ORUFI01G26830.1"/>
    <property type="gene ID" value="ORUFI01G26830"/>
</dbReference>
<dbReference type="Proteomes" id="UP000008022">
    <property type="component" value="Unassembled WGS sequence"/>
</dbReference>
<reference evidence="1" key="2">
    <citation type="submission" date="2015-06" db="UniProtKB">
        <authorList>
            <consortium name="EnsemblPlants"/>
        </authorList>
    </citation>
    <scope>IDENTIFICATION</scope>
</reference>
<proteinExistence type="predicted"/>
<evidence type="ECO:0000313" key="1">
    <source>
        <dbReference type="EnsemblPlants" id="ORUFI01G26830.1"/>
    </source>
</evidence>
<organism evidence="1 2">
    <name type="scientific">Oryza rufipogon</name>
    <name type="common">Brownbeard rice</name>
    <name type="synonym">Asian wild rice</name>
    <dbReference type="NCBI Taxonomy" id="4529"/>
    <lineage>
        <taxon>Eukaryota</taxon>
        <taxon>Viridiplantae</taxon>
        <taxon>Streptophyta</taxon>
        <taxon>Embryophyta</taxon>
        <taxon>Tracheophyta</taxon>
        <taxon>Spermatophyta</taxon>
        <taxon>Magnoliopsida</taxon>
        <taxon>Liliopsida</taxon>
        <taxon>Poales</taxon>
        <taxon>Poaceae</taxon>
        <taxon>BOP clade</taxon>
        <taxon>Oryzoideae</taxon>
        <taxon>Oryzeae</taxon>
        <taxon>Oryzinae</taxon>
        <taxon>Oryza</taxon>
    </lineage>
</organism>
<dbReference type="HOGENOM" id="CLU_2642381_0_0_1"/>
<accession>A0A0E0MZR7</accession>
<protein>
    <submittedName>
        <fullName evidence="1">Uncharacterized protein</fullName>
    </submittedName>
</protein>
<sequence length="77" mass="8075">MANMECTWQELVAKLEEEPERSLAAVVGDAGAVDADAGVKTVFYAAPNGVVELVPPPADQGPAVDAPPDVILPVWYL</sequence>
<dbReference type="EnsemblPlants" id="ORUFI01G26830.1">
    <property type="protein sequence ID" value="ORUFI01G26830.1"/>
    <property type="gene ID" value="ORUFI01G26830"/>
</dbReference>